<evidence type="ECO:0000256" key="1">
    <source>
        <dbReference type="SAM" id="MobiDB-lite"/>
    </source>
</evidence>
<feature type="region of interest" description="Disordered" evidence="1">
    <location>
        <begin position="35"/>
        <end position="54"/>
    </location>
</feature>
<reference evidence="2 3" key="1">
    <citation type="submission" date="2019-04" db="EMBL/GenBank/DDBJ databases">
        <title>An improved genome assembly and genetic linkage map for asparagus bean, Vigna unguiculata ssp. sesquipedialis.</title>
        <authorList>
            <person name="Xia Q."/>
            <person name="Zhang R."/>
            <person name="Dong Y."/>
        </authorList>
    </citation>
    <scope>NUCLEOTIDE SEQUENCE [LARGE SCALE GENOMIC DNA]</scope>
    <source>
        <tissue evidence="2">Leaf</tissue>
    </source>
</reference>
<feature type="compositionally biased region" description="Low complexity" evidence="1">
    <location>
        <begin position="71"/>
        <end position="90"/>
    </location>
</feature>
<dbReference type="EMBL" id="CP039349">
    <property type="protein sequence ID" value="QCD93571.1"/>
    <property type="molecule type" value="Genomic_DNA"/>
</dbReference>
<feature type="region of interest" description="Disordered" evidence="1">
    <location>
        <begin position="129"/>
        <end position="154"/>
    </location>
</feature>
<dbReference type="AlphaFoldDB" id="A0A4D6LYZ0"/>
<protein>
    <submittedName>
        <fullName evidence="2">Uncharacterized protein</fullName>
    </submittedName>
</protein>
<organism evidence="2 3">
    <name type="scientific">Vigna unguiculata</name>
    <name type="common">Cowpea</name>
    <dbReference type="NCBI Taxonomy" id="3917"/>
    <lineage>
        <taxon>Eukaryota</taxon>
        <taxon>Viridiplantae</taxon>
        <taxon>Streptophyta</taxon>
        <taxon>Embryophyta</taxon>
        <taxon>Tracheophyta</taxon>
        <taxon>Spermatophyta</taxon>
        <taxon>Magnoliopsida</taxon>
        <taxon>eudicotyledons</taxon>
        <taxon>Gunneridae</taxon>
        <taxon>Pentapetalae</taxon>
        <taxon>rosids</taxon>
        <taxon>fabids</taxon>
        <taxon>Fabales</taxon>
        <taxon>Fabaceae</taxon>
        <taxon>Papilionoideae</taxon>
        <taxon>50 kb inversion clade</taxon>
        <taxon>NPAAA clade</taxon>
        <taxon>indigoferoid/millettioid clade</taxon>
        <taxon>Phaseoleae</taxon>
        <taxon>Vigna</taxon>
    </lineage>
</organism>
<evidence type="ECO:0000313" key="2">
    <source>
        <dbReference type="EMBL" id="QCD93571.1"/>
    </source>
</evidence>
<name>A0A4D6LYZ0_VIGUN</name>
<feature type="region of interest" description="Disordered" evidence="1">
    <location>
        <begin position="66"/>
        <end position="113"/>
    </location>
</feature>
<dbReference type="Proteomes" id="UP000501690">
    <property type="component" value="Linkage Group LG5"/>
</dbReference>
<feature type="region of interest" description="Disordered" evidence="1">
    <location>
        <begin position="279"/>
        <end position="313"/>
    </location>
</feature>
<evidence type="ECO:0000313" key="3">
    <source>
        <dbReference type="Proteomes" id="UP000501690"/>
    </source>
</evidence>
<feature type="compositionally biased region" description="Low complexity" evidence="1">
    <location>
        <begin position="283"/>
        <end position="295"/>
    </location>
</feature>
<feature type="compositionally biased region" description="Basic and acidic residues" evidence="1">
    <location>
        <begin position="296"/>
        <end position="313"/>
    </location>
</feature>
<accession>A0A4D6LYZ0</accession>
<proteinExistence type="predicted"/>
<gene>
    <name evidence="2" type="ORF">DEO72_LG5g1646</name>
</gene>
<sequence length="313" mass="34151">MLKYIDTLVQFKSLWRKFKTESKYIVSQAIAAEMSSGGSDRPLPSSSHANKGKGKKTYVVKLLSRINNINPPSTQPTTPTSTSTARSTPPALDVAGLTPTPPPIVGSSGQATHVGPSNVLLPVDQCTSSLSPRVASNPSTPTTNVAPSTSTHIPGTHSSSAINDMDAEEFQNRFSQALSETASVGVSQSTPMDPAEEERLRNRCCYIQQTQASSSQQVNPEQIIQLQTRLATSEERIRLMSSQFQTQFDMIQNFIGAIIQYLPPPAAAIAQTIFQQPNTEQGNQAEQENQVQHQQVEQDHEEAPTSPRPYRDY</sequence>
<keyword evidence="3" id="KW-1185">Reference proteome</keyword>